<evidence type="ECO:0000313" key="4">
    <source>
        <dbReference type="Proteomes" id="UP000655751"/>
    </source>
</evidence>
<dbReference type="CDD" id="cd08253">
    <property type="entry name" value="zeta_crystallin"/>
    <property type="match status" value="1"/>
</dbReference>
<dbReference type="PANTHER" id="PTHR44154">
    <property type="entry name" value="QUINONE OXIDOREDUCTASE"/>
    <property type="match status" value="1"/>
</dbReference>
<dbReference type="InterPro" id="IPR013149">
    <property type="entry name" value="ADH-like_C"/>
</dbReference>
<dbReference type="InterPro" id="IPR020843">
    <property type="entry name" value="ER"/>
</dbReference>
<dbReference type="SUPFAM" id="SSF50129">
    <property type="entry name" value="GroES-like"/>
    <property type="match status" value="1"/>
</dbReference>
<dbReference type="EMBL" id="JADMLG010000030">
    <property type="protein sequence ID" value="MBH0781802.1"/>
    <property type="molecule type" value="Genomic_DNA"/>
</dbReference>
<name>A0A931IKP7_9NOCA</name>
<keyword evidence="4" id="KW-1185">Reference proteome</keyword>
<dbReference type="Pfam" id="PF08240">
    <property type="entry name" value="ADH_N"/>
    <property type="match status" value="1"/>
</dbReference>
<dbReference type="InterPro" id="IPR036291">
    <property type="entry name" value="NAD(P)-bd_dom_sf"/>
</dbReference>
<dbReference type="InterPro" id="IPR013154">
    <property type="entry name" value="ADH-like_N"/>
</dbReference>
<dbReference type="Gene3D" id="3.40.50.720">
    <property type="entry name" value="NAD(P)-binding Rossmann-like Domain"/>
    <property type="match status" value="1"/>
</dbReference>
<evidence type="ECO:0000259" key="2">
    <source>
        <dbReference type="SMART" id="SM00829"/>
    </source>
</evidence>
<dbReference type="SUPFAM" id="SSF51735">
    <property type="entry name" value="NAD(P)-binding Rossmann-fold domains"/>
    <property type="match status" value="1"/>
</dbReference>
<keyword evidence="1" id="KW-0521">NADP</keyword>
<dbReference type="Pfam" id="PF00107">
    <property type="entry name" value="ADH_zinc_N"/>
    <property type="match status" value="1"/>
</dbReference>
<dbReference type="InterPro" id="IPR051603">
    <property type="entry name" value="Zinc-ADH_QOR/CCCR"/>
</dbReference>
<dbReference type="PANTHER" id="PTHR44154:SF1">
    <property type="entry name" value="QUINONE OXIDOREDUCTASE"/>
    <property type="match status" value="1"/>
</dbReference>
<sequence length="344" mass="35113">MKAIVYSSTGGSDVLEFVDRPVPQPGPGAVRVRVEVSGVNHSDWKAREFGHRGGALMYPEVVPHHDGGGVIDAVGDGVDPSRVGQRVWVWEAAYKRPHGTAAEYTIVPSGNAVPLPDGLSFDVGASLGLRAVAAHRCLLAGQNGPSRLGPGALAGCTVLVAGGAGGVGQAAIQLATWSGAFVIATVSSAEKAKLALAAGAAHTVDYRSDTVVSDIRALAPGGVDLIVEAASTVNIDIDMEILAPLGTVASYGTEGTNELTFPTRLAIGRNLRFQFVMVMTMPTADKDLASADITAAAAAGAITVGEQAGLPLHRFPLHRTGEAHDAVQAGIVGKVLVDIGASTP</sequence>
<dbReference type="Proteomes" id="UP000655751">
    <property type="component" value="Unassembled WGS sequence"/>
</dbReference>
<dbReference type="AlphaFoldDB" id="A0A931IKP7"/>
<dbReference type="RefSeq" id="WP_196154083.1">
    <property type="nucleotide sequence ID" value="NZ_JADMLG010000030.1"/>
</dbReference>
<gene>
    <name evidence="3" type="ORF">IT779_36560</name>
</gene>
<reference evidence="3" key="1">
    <citation type="submission" date="2020-11" db="EMBL/GenBank/DDBJ databases">
        <title>Nocardia NEAU-351.nov., a novel actinomycete isolated from the cow dung.</title>
        <authorList>
            <person name="Zhang X."/>
        </authorList>
    </citation>
    <scope>NUCLEOTIDE SEQUENCE</scope>
    <source>
        <strain evidence="3">NEAU-351</strain>
    </source>
</reference>
<feature type="domain" description="Enoyl reductase (ER)" evidence="2">
    <location>
        <begin position="10"/>
        <end position="337"/>
    </location>
</feature>
<evidence type="ECO:0000256" key="1">
    <source>
        <dbReference type="ARBA" id="ARBA00022857"/>
    </source>
</evidence>
<dbReference type="SMART" id="SM00829">
    <property type="entry name" value="PKS_ER"/>
    <property type="match status" value="1"/>
</dbReference>
<protein>
    <submittedName>
        <fullName evidence="3">NADPH:quinone reductase</fullName>
    </submittedName>
</protein>
<evidence type="ECO:0000313" key="3">
    <source>
        <dbReference type="EMBL" id="MBH0781802.1"/>
    </source>
</evidence>
<dbReference type="InterPro" id="IPR011032">
    <property type="entry name" value="GroES-like_sf"/>
</dbReference>
<organism evidence="3 4">
    <name type="scientific">Nocardia bovistercoris</name>
    <dbReference type="NCBI Taxonomy" id="2785916"/>
    <lineage>
        <taxon>Bacteria</taxon>
        <taxon>Bacillati</taxon>
        <taxon>Actinomycetota</taxon>
        <taxon>Actinomycetes</taxon>
        <taxon>Mycobacteriales</taxon>
        <taxon>Nocardiaceae</taxon>
        <taxon>Nocardia</taxon>
    </lineage>
</organism>
<dbReference type="GO" id="GO:0016491">
    <property type="term" value="F:oxidoreductase activity"/>
    <property type="evidence" value="ECO:0007669"/>
    <property type="project" value="InterPro"/>
</dbReference>
<accession>A0A931IKP7</accession>
<proteinExistence type="predicted"/>
<dbReference type="Gene3D" id="3.90.180.10">
    <property type="entry name" value="Medium-chain alcohol dehydrogenases, catalytic domain"/>
    <property type="match status" value="1"/>
</dbReference>
<comment type="caution">
    <text evidence="3">The sequence shown here is derived from an EMBL/GenBank/DDBJ whole genome shotgun (WGS) entry which is preliminary data.</text>
</comment>